<reference evidence="9 10" key="1">
    <citation type="journal article" date="2016" name="Nat. Commun.">
        <title>Thousands of microbial genomes shed light on interconnected biogeochemical processes in an aquifer system.</title>
        <authorList>
            <person name="Anantharaman K."/>
            <person name="Brown C.T."/>
            <person name="Hug L.A."/>
            <person name="Sharon I."/>
            <person name="Castelle C.J."/>
            <person name="Probst A.J."/>
            <person name="Thomas B.C."/>
            <person name="Singh A."/>
            <person name="Wilkins M.J."/>
            <person name="Karaoz U."/>
            <person name="Brodie E.L."/>
            <person name="Williams K.H."/>
            <person name="Hubbard S.S."/>
            <person name="Banfield J.F."/>
        </authorList>
    </citation>
    <scope>NUCLEOTIDE SEQUENCE [LARGE SCALE GENOMIC DNA]</scope>
</reference>
<evidence type="ECO:0000259" key="7">
    <source>
        <dbReference type="Pfam" id="PF03807"/>
    </source>
</evidence>
<dbReference type="Proteomes" id="UP000178315">
    <property type="component" value="Unassembled WGS sequence"/>
</dbReference>
<comment type="catalytic activity">
    <reaction evidence="4">
        <text>L-proline + NADP(+) = (S)-1-pyrroline-5-carboxylate + NADPH + 2 H(+)</text>
        <dbReference type="Rhea" id="RHEA:14109"/>
        <dbReference type="ChEBI" id="CHEBI:15378"/>
        <dbReference type="ChEBI" id="CHEBI:17388"/>
        <dbReference type="ChEBI" id="CHEBI:57783"/>
        <dbReference type="ChEBI" id="CHEBI:58349"/>
        <dbReference type="ChEBI" id="CHEBI:60039"/>
        <dbReference type="EC" id="1.5.1.2"/>
    </reaction>
</comment>
<dbReference type="InterPro" id="IPR000304">
    <property type="entry name" value="Pyrroline-COOH_reductase"/>
</dbReference>
<keyword evidence="4" id="KW-0028">Amino-acid biosynthesis</keyword>
<keyword evidence="4" id="KW-0641">Proline biosynthesis</keyword>
<evidence type="ECO:0000256" key="5">
    <source>
        <dbReference type="NCBIfam" id="TIGR00112"/>
    </source>
</evidence>
<proteinExistence type="inferred from homology"/>
<dbReference type="InterPro" id="IPR028939">
    <property type="entry name" value="P5C_Rdtase_cat_N"/>
</dbReference>
<comment type="catalytic activity">
    <reaction evidence="4">
        <text>L-proline + NAD(+) = (S)-1-pyrroline-5-carboxylate + NADH + 2 H(+)</text>
        <dbReference type="Rhea" id="RHEA:14105"/>
        <dbReference type="ChEBI" id="CHEBI:15378"/>
        <dbReference type="ChEBI" id="CHEBI:17388"/>
        <dbReference type="ChEBI" id="CHEBI:57540"/>
        <dbReference type="ChEBI" id="CHEBI:57945"/>
        <dbReference type="ChEBI" id="CHEBI:60039"/>
        <dbReference type="EC" id="1.5.1.2"/>
    </reaction>
</comment>
<dbReference type="InterPro" id="IPR029036">
    <property type="entry name" value="P5CR_dimer"/>
</dbReference>
<name>A0A1G2A8B9_9BACT</name>
<dbReference type="SUPFAM" id="SSF51735">
    <property type="entry name" value="NAD(P)-binding Rossmann-fold domains"/>
    <property type="match status" value="1"/>
</dbReference>
<keyword evidence="2 4" id="KW-0521">NADP</keyword>
<gene>
    <name evidence="4" type="primary">proC</name>
    <name evidence="9" type="ORF">A3H61_02945</name>
</gene>
<dbReference type="GO" id="GO:0055129">
    <property type="term" value="P:L-proline biosynthetic process"/>
    <property type="evidence" value="ECO:0007669"/>
    <property type="project" value="UniProtKB-UniRule"/>
</dbReference>
<dbReference type="NCBIfam" id="TIGR00112">
    <property type="entry name" value="proC"/>
    <property type="match status" value="1"/>
</dbReference>
<dbReference type="EC" id="1.5.1.2" evidence="4 5"/>
<dbReference type="PANTHER" id="PTHR11645">
    <property type="entry name" value="PYRROLINE-5-CARBOXYLATE REDUCTASE"/>
    <property type="match status" value="1"/>
</dbReference>
<dbReference type="PANTHER" id="PTHR11645:SF0">
    <property type="entry name" value="PYRROLINE-5-CARBOXYLATE REDUCTASE 3"/>
    <property type="match status" value="1"/>
</dbReference>
<dbReference type="Gene3D" id="3.40.50.720">
    <property type="entry name" value="NAD(P)-binding Rossmann-like Domain"/>
    <property type="match status" value="1"/>
</dbReference>
<dbReference type="Pfam" id="PF14748">
    <property type="entry name" value="P5CR_dimer"/>
    <property type="match status" value="1"/>
</dbReference>
<dbReference type="EMBL" id="MHJU01000017">
    <property type="protein sequence ID" value="OGY73138.1"/>
    <property type="molecule type" value="Genomic_DNA"/>
</dbReference>
<dbReference type="PIRSF" id="PIRSF000193">
    <property type="entry name" value="Pyrrol-5-carb_rd"/>
    <property type="match status" value="1"/>
</dbReference>
<evidence type="ECO:0000313" key="9">
    <source>
        <dbReference type="EMBL" id="OGY73138.1"/>
    </source>
</evidence>
<dbReference type="FunFam" id="1.10.3730.10:FF:000001">
    <property type="entry name" value="Pyrroline-5-carboxylate reductase"/>
    <property type="match status" value="1"/>
</dbReference>
<dbReference type="GO" id="GO:0004735">
    <property type="term" value="F:pyrroline-5-carboxylate reductase activity"/>
    <property type="evidence" value="ECO:0007669"/>
    <property type="project" value="UniProtKB-UniRule"/>
</dbReference>
<dbReference type="InterPro" id="IPR036291">
    <property type="entry name" value="NAD(P)-bd_dom_sf"/>
</dbReference>
<dbReference type="AlphaFoldDB" id="A0A1G2A8B9"/>
<dbReference type="Pfam" id="PF03807">
    <property type="entry name" value="F420_oxidored"/>
    <property type="match status" value="1"/>
</dbReference>
<comment type="pathway">
    <text evidence="4">Amino-acid biosynthesis; L-proline biosynthesis; L-proline from L-glutamate 5-semialdehyde: step 1/1.</text>
</comment>
<comment type="similarity">
    <text evidence="1 4">Belongs to the pyrroline-5-carboxylate reductase family.</text>
</comment>
<dbReference type="HAMAP" id="MF_01925">
    <property type="entry name" value="P5C_reductase"/>
    <property type="match status" value="1"/>
</dbReference>
<feature type="domain" description="Pyrroline-5-carboxylate reductase dimerisation" evidence="8">
    <location>
        <begin position="151"/>
        <end position="255"/>
    </location>
</feature>
<comment type="subcellular location">
    <subcellularLocation>
        <location evidence="4">Cytoplasm</location>
    </subcellularLocation>
</comment>
<evidence type="ECO:0000256" key="3">
    <source>
        <dbReference type="ARBA" id="ARBA00023002"/>
    </source>
</evidence>
<evidence type="ECO:0000256" key="2">
    <source>
        <dbReference type="ARBA" id="ARBA00022857"/>
    </source>
</evidence>
<protein>
    <recommendedName>
        <fullName evidence="4 5">Pyrroline-5-carboxylate reductase</fullName>
        <shortName evidence="4">P5C reductase</shortName>
        <shortName evidence="4">P5CR</shortName>
        <ecNumber evidence="4 5">1.5.1.2</ecNumber>
    </recommendedName>
    <alternativeName>
        <fullName evidence="4">PCA reductase</fullName>
    </alternativeName>
</protein>
<evidence type="ECO:0000256" key="4">
    <source>
        <dbReference type="HAMAP-Rule" id="MF_01925"/>
    </source>
</evidence>
<dbReference type="UniPathway" id="UPA00098">
    <property type="reaction ID" value="UER00361"/>
</dbReference>
<sequence length="262" mass="29212">MGSILAQRLIVTNILRSSQIFIYDRNLEKLKKLRENYKINISLDKKEVIKNSEILVLAVKPQDFRNLAEELKKYLIKKSSLIISIMAGVDIKYIQALLGVQTIVRAMPNLPAQIGCGVSVWKSAKEISADQKKYVRKILQSLGKEIEVEKEGDIDKATAVSGSGPAYVFLFQELFQEAAVSLGLTKKLARELVMTTISGAVSLERQTDIESKILRAGVTSKGGTTASAIKIFTEQKFDEIFKQAVKAAFDKTQELKKSLRRC</sequence>
<dbReference type="GO" id="GO:0005737">
    <property type="term" value="C:cytoplasm"/>
    <property type="evidence" value="ECO:0007669"/>
    <property type="project" value="UniProtKB-SubCell"/>
</dbReference>
<evidence type="ECO:0000259" key="8">
    <source>
        <dbReference type="Pfam" id="PF14748"/>
    </source>
</evidence>
<feature type="binding site" evidence="6">
    <location>
        <begin position="58"/>
        <end position="61"/>
    </location>
    <ligand>
        <name>NADP(+)</name>
        <dbReference type="ChEBI" id="CHEBI:58349"/>
    </ligand>
</feature>
<evidence type="ECO:0000256" key="6">
    <source>
        <dbReference type="PIRSR" id="PIRSR000193-1"/>
    </source>
</evidence>
<dbReference type="InterPro" id="IPR008927">
    <property type="entry name" value="6-PGluconate_DH-like_C_sf"/>
</dbReference>
<accession>A0A1G2A8B9</accession>
<feature type="domain" description="Pyrroline-5-carboxylate reductase catalytic N-terminal" evidence="7">
    <location>
        <begin position="1"/>
        <end position="88"/>
    </location>
</feature>
<keyword evidence="3 4" id="KW-0560">Oxidoreductase</keyword>
<comment type="function">
    <text evidence="4">Catalyzes the reduction of 1-pyrroline-5-carboxylate (PCA) to L-proline.</text>
</comment>
<evidence type="ECO:0000256" key="1">
    <source>
        <dbReference type="ARBA" id="ARBA00005525"/>
    </source>
</evidence>
<evidence type="ECO:0000313" key="10">
    <source>
        <dbReference type="Proteomes" id="UP000178315"/>
    </source>
</evidence>
<dbReference type="SUPFAM" id="SSF48179">
    <property type="entry name" value="6-phosphogluconate dehydrogenase C-terminal domain-like"/>
    <property type="match status" value="1"/>
</dbReference>
<comment type="caution">
    <text evidence="9">The sequence shown here is derived from an EMBL/GenBank/DDBJ whole genome shotgun (WGS) entry which is preliminary data.</text>
</comment>
<organism evidence="9 10">
    <name type="scientific">Candidatus Jacksonbacteria bacterium RIFCSPLOWO2_02_FULL_44_20</name>
    <dbReference type="NCBI Taxonomy" id="1798460"/>
    <lineage>
        <taxon>Bacteria</taxon>
        <taxon>Candidatus Jacksoniibacteriota</taxon>
    </lineage>
</organism>
<dbReference type="Gene3D" id="1.10.3730.10">
    <property type="entry name" value="ProC C-terminal domain-like"/>
    <property type="match status" value="1"/>
</dbReference>
<keyword evidence="4" id="KW-0963">Cytoplasm</keyword>